<protein>
    <submittedName>
        <fullName evidence="1">Uncharacterized protein</fullName>
    </submittedName>
</protein>
<dbReference type="Proteomes" id="UP000479710">
    <property type="component" value="Unassembled WGS sequence"/>
</dbReference>
<sequence length="100" mass="11092">MEQEKNMVLNGMLPVNKEKKVIVMTRLMKAITDIENEARDHYGDRANMMRRREFVQMLLRDGCYILGKFVLPDCCPGISVGAGSHSGEVVMTKSTGTAGA</sequence>
<comment type="caution">
    <text evidence="1">The sequence shown here is derived from an EMBL/GenBank/DDBJ whole genome shotgun (WGS) entry which is preliminary data.</text>
</comment>
<evidence type="ECO:0000313" key="2">
    <source>
        <dbReference type="Proteomes" id="UP000479710"/>
    </source>
</evidence>
<evidence type="ECO:0000313" key="1">
    <source>
        <dbReference type="EMBL" id="KAF0912123.1"/>
    </source>
</evidence>
<keyword evidence="2" id="KW-1185">Reference proteome</keyword>
<organism evidence="1 2">
    <name type="scientific">Oryza meyeriana var. granulata</name>
    <dbReference type="NCBI Taxonomy" id="110450"/>
    <lineage>
        <taxon>Eukaryota</taxon>
        <taxon>Viridiplantae</taxon>
        <taxon>Streptophyta</taxon>
        <taxon>Embryophyta</taxon>
        <taxon>Tracheophyta</taxon>
        <taxon>Spermatophyta</taxon>
        <taxon>Magnoliopsida</taxon>
        <taxon>Liliopsida</taxon>
        <taxon>Poales</taxon>
        <taxon>Poaceae</taxon>
        <taxon>BOP clade</taxon>
        <taxon>Oryzoideae</taxon>
        <taxon>Oryzeae</taxon>
        <taxon>Oryzinae</taxon>
        <taxon>Oryza</taxon>
        <taxon>Oryza meyeriana</taxon>
    </lineage>
</organism>
<reference evidence="1 2" key="1">
    <citation type="submission" date="2019-11" db="EMBL/GenBank/DDBJ databases">
        <title>Whole genome sequence of Oryza granulata.</title>
        <authorList>
            <person name="Li W."/>
        </authorList>
    </citation>
    <scope>NUCLEOTIDE SEQUENCE [LARGE SCALE GENOMIC DNA]</scope>
    <source>
        <strain evidence="2">cv. Menghai</strain>
        <tissue evidence="1">Leaf</tissue>
    </source>
</reference>
<accession>A0A6G1DK59</accession>
<gene>
    <name evidence="1" type="ORF">E2562_013018</name>
</gene>
<dbReference type="Pfam" id="PF03140">
    <property type="entry name" value="DUF247"/>
    <property type="match status" value="1"/>
</dbReference>
<dbReference type="AlphaFoldDB" id="A0A6G1DK59"/>
<name>A0A6G1DK59_9ORYZ</name>
<proteinExistence type="predicted"/>
<dbReference type="InterPro" id="IPR004158">
    <property type="entry name" value="DUF247_pln"/>
</dbReference>
<dbReference type="EMBL" id="SPHZ02000006">
    <property type="protein sequence ID" value="KAF0912123.1"/>
    <property type="molecule type" value="Genomic_DNA"/>
</dbReference>